<sequence>MTEEQKGLVYALSAYGLWGFFPLYWKMLEHVDSLEILINRMIWSFVFTLLFIIIIKQRKNLVADLKAIWKDKKLFFSLMLASIVITINWYMYIWAVNHDHVVDTSLGYYINPILTVLFGVIFFKEKLSKAQIAAVIIAFTGVLVMTVSYGQVPWIAILIALSFATYSALKKRIKLDATRGLAIETLFITPFAFGYYIYLWNTQETSFLQVNFTTDLVLILGGIVTAIPLVLFAKGAQKIPQYLIGFTQYITPTVVLILGIVLYNETFTIIDFISFSFIWLAILLFIASTITDYRKRHHAKHHEPINVN</sequence>
<feature type="transmembrane region" description="Helical" evidence="8">
    <location>
        <begin position="181"/>
        <end position="200"/>
    </location>
</feature>
<evidence type="ECO:0000256" key="1">
    <source>
        <dbReference type="ARBA" id="ARBA00004651"/>
    </source>
</evidence>
<feature type="transmembrane region" description="Helical" evidence="8">
    <location>
        <begin position="75"/>
        <end position="94"/>
    </location>
</feature>
<evidence type="ECO:0000256" key="8">
    <source>
        <dbReference type="SAM" id="Phobius"/>
    </source>
</evidence>
<evidence type="ECO:0000259" key="9">
    <source>
        <dbReference type="Pfam" id="PF00892"/>
    </source>
</evidence>
<evidence type="ECO:0000256" key="5">
    <source>
        <dbReference type="ARBA" id="ARBA00022692"/>
    </source>
</evidence>
<dbReference type="EMBL" id="JPVQ01000021">
    <property type="protein sequence ID" value="KGR90336.1"/>
    <property type="molecule type" value="Genomic_DNA"/>
</dbReference>
<evidence type="ECO:0000256" key="2">
    <source>
        <dbReference type="ARBA" id="ARBA00007362"/>
    </source>
</evidence>
<accession>A0A0A3J084</accession>
<feature type="transmembrane region" description="Helical" evidence="8">
    <location>
        <begin position="106"/>
        <end position="123"/>
    </location>
</feature>
<evidence type="ECO:0000256" key="7">
    <source>
        <dbReference type="ARBA" id="ARBA00023136"/>
    </source>
</evidence>
<dbReference type="AlphaFoldDB" id="A0A0A3J084"/>
<keyword evidence="11" id="KW-1185">Reference proteome</keyword>
<dbReference type="eggNOG" id="COG2962">
    <property type="taxonomic scope" value="Bacteria"/>
</dbReference>
<evidence type="ECO:0000256" key="3">
    <source>
        <dbReference type="ARBA" id="ARBA00022448"/>
    </source>
</evidence>
<comment type="subcellular location">
    <subcellularLocation>
        <location evidence="1">Cell membrane</location>
        <topology evidence="1">Multi-pass membrane protein</topology>
    </subcellularLocation>
</comment>
<keyword evidence="4" id="KW-1003">Cell membrane</keyword>
<dbReference type="Pfam" id="PF00892">
    <property type="entry name" value="EamA"/>
    <property type="match status" value="2"/>
</dbReference>
<evidence type="ECO:0000256" key="6">
    <source>
        <dbReference type="ARBA" id="ARBA00022989"/>
    </source>
</evidence>
<dbReference type="InterPro" id="IPR037185">
    <property type="entry name" value="EmrE-like"/>
</dbReference>
<gene>
    <name evidence="10" type="ORF">CD30_12265</name>
</gene>
<dbReference type="PANTHER" id="PTHR22911">
    <property type="entry name" value="ACYL-MALONYL CONDENSING ENZYME-RELATED"/>
    <property type="match status" value="1"/>
</dbReference>
<dbReference type="RefSeq" id="WP_036177172.1">
    <property type="nucleotide sequence ID" value="NZ_AVCZ01000021.1"/>
</dbReference>
<dbReference type="OrthoDB" id="369870at2"/>
<feature type="transmembrane region" description="Helical" evidence="8">
    <location>
        <begin position="242"/>
        <end position="263"/>
    </location>
</feature>
<feature type="domain" description="EamA" evidence="9">
    <location>
        <begin position="155"/>
        <end position="286"/>
    </location>
</feature>
<proteinExistence type="inferred from homology"/>
<dbReference type="NCBIfam" id="TIGR00688">
    <property type="entry name" value="rarD"/>
    <property type="match status" value="1"/>
</dbReference>
<comment type="caution">
    <text evidence="10">The sequence shown here is derived from an EMBL/GenBank/DDBJ whole genome shotgun (WGS) entry which is preliminary data.</text>
</comment>
<keyword evidence="7 8" id="KW-0472">Membrane</keyword>
<feature type="transmembrane region" description="Helical" evidence="8">
    <location>
        <begin position="269"/>
        <end position="290"/>
    </location>
</feature>
<keyword evidence="5 8" id="KW-0812">Transmembrane</keyword>
<name>A0A0A3J084_9BACL</name>
<organism evidence="10 11">
    <name type="scientific">Ureibacillus massiliensis 4400831 = CIP 108448 = CCUG 49529</name>
    <dbReference type="NCBI Taxonomy" id="1211035"/>
    <lineage>
        <taxon>Bacteria</taxon>
        <taxon>Bacillati</taxon>
        <taxon>Bacillota</taxon>
        <taxon>Bacilli</taxon>
        <taxon>Bacillales</taxon>
        <taxon>Caryophanaceae</taxon>
        <taxon>Ureibacillus</taxon>
    </lineage>
</organism>
<evidence type="ECO:0000313" key="10">
    <source>
        <dbReference type="EMBL" id="KGR90336.1"/>
    </source>
</evidence>
<keyword evidence="6 8" id="KW-1133">Transmembrane helix</keyword>
<dbReference type="Gene3D" id="1.10.3730.20">
    <property type="match status" value="1"/>
</dbReference>
<protein>
    <submittedName>
        <fullName evidence="10">Transporter</fullName>
    </submittedName>
</protein>
<feature type="transmembrane region" description="Helical" evidence="8">
    <location>
        <begin position="37"/>
        <end position="55"/>
    </location>
</feature>
<reference evidence="10 11" key="1">
    <citation type="submission" date="2014-02" db="EMBL/GenBank/DDBJ databases">
        <title>Draft genome sequence of Lysinibacillus massiliensis CCUG 49529.</title>
        <authorList>
            <person name="Zhang F."/>
            <person name="Wang G."/>
            <person name="Zhang L."/>
        </authorList>
    </citation>
    <scope>NUCLEOTIDE SEQUENCE [LARGE SCALE GENOMIC DNA]</scope>
    <source>
        <strain evidence="10 11">CCUG 49529</strain>
    </source>
</reference>
<feature type="transmembrane region" description="Helical" evidence="8">
    <location>
        <begin position="212"/>
        <end position="233"/>
    </location>
</feature>
<comment type="similarity">
    <text evidence="2">Belongs to the EamA transporter family.</text>
</comment>
<feature type="domain" description="EamA" evidence="9">
    <location>
        <begin position="6"/>
        <end position="146"/>
    </location>
</feature>
<evidence type="ECO:0000256" key="4">
    <source>
        <dbReference type="ARBA" id="ARBA00022475"/>
    </source>
</evidence>
<dbReference type="PANTHER" id="PTHR22911:SF137">
    <property type="entry name" value="SOLUTE CARRIER FAMILY 35 MEMBER G2-RELATED"/>
    <property type="match status" value="1"/>
</dbReference>
<dbReference type="SUPFAM" id="SSF103481">
    <property type="entry name" value="Multidrug resistance efflux transporter EmrE"/>
    <property type="match status" value="2"/>
</dbReference>
<dbReference type="InterPro" id="IPR000620">
    <property type="entry name" value="EamA_dom"/>
</dbReference>
<feature type="transmembrane region" description="Helical" evidence="8">
    <location>
        <begin position="152"/>
        <end position="169"/>
    </location>
</feature>
<feature type="transmembrane region" description="Helical" evidence="8">
    <location>
        <begin position="130"/>
        <end position="146"/>
    </location>
</feature>
<keyword evidence="3" id="KW-0813">Transport</keyword>
<dbReference type="InterPro" id="IPR004626">
    <property type="entry name" value="RarD"/>
</dbReference>
<feature type="transmembrane region" description="Helical" evidence="8">
    <location>
        <begin position="7"/>
        <end position="25"/>
    </location>
</feature>
<evidence type="ECO:0000313" key="11">
    <source>
        <dbReference type="Proteomes" id="UP000030595"/>
    </source>
</evidence>
<dbReference type="Proteomes" id="UP000030595">
    <property type="component" value="Unassembled WGS sequence"/>
</dbReference>
<dbReference type="GO" id="GO:0005886">
    <property type="term" value="C:plasma membrane"/>
    <property type="evidence" value="ECO:0007669"/>
    <property type="project" value="UniProtKB-SubCell"/>
</dbReference>